<dbReference type="SUPFAM" id="SSF51735">
    <property type="entry name" value="NAD(P)-binding Rossmann-fold domains"/>
    <property type="match status" value="1"/>
</dbReference>
<dbReference type="InterPro" id="IPR028939">
    <property type="entry name" value="P5C_Rdtase_cat_N"/>
</dbReference>
<dbReference type="GO" id="GO:0055129">
    <property type="term" value="P:L-proline biosynthetic process"/>
    <property type="evidence" value="ECO:0007669"/>
    <property type="project" value="UniProtKB-UniRule"/>
</dbReference>
<feature type="binding site" evidence="8">
    <location>
        <begin position="71"/>
        <end position="74"/>
    </location>
    <ligand>
        <name>NADP(+)</name>
        <dbReference type="ChEBI" id="CHEBI:58349"/>
    </ligand>
</feature>
<keyword evidence="2 6" id="KW-0641">Proline biosynthesis</keyword>
<comment type="pathway">
    <text evidence="6">Amino-acid biosynthesis; L-proline biosynthesis; L-proline from L-glutamate 5-semialdehyde: step 1/1.</text>
</comment>
<dbReference type="InterPro" id="IPR008927">
    <property type="entry name" value="6-PGluconate_DH-like_C_sf"/>
</dbReference>
<evidence type="ECO:0000313" key="12">
    <source>
        <dbReference type="Proteomes" id="UP000000822"/>
    </source>
</evidence>
<evidence type="ECO:0000256" key="3">
    <source>
        <dbReference type="ARBA" id="ARBA00022857"/>
    </source>
</evidence>
<dbReference type="PhylomeDB" id="Q8EU76"/>
<dbReference type="KEGG" id="oih:OB0013"/>
<keyword evidence="3 6" id="KW-0521">NADP</keyword>
<keyword evidence="6" id="KW-0028">Amino-acid biosynthesis</keyword>
<comment type="similarity">
    <text evidence="1 6">Belongs to the pyrroline-5-carboxylate reductase family.</text>
</comment>
<accession>Q8EU76</accession>
<dbReference type="GO" id="GO:0005737">
    <property type="term" value="C:cytoplasm"/>
    <property type="evidence" value="ECO:0007669"/>
    <property type="project" value="UniProtKB-SubCell"/>
</dbReference>
<dbReference type="OrthoDB" id="9805754at2"/>
<dbReference type="Pfam" id="PF03807">
    <property type="entry name" value="F420_oxidored"/>
    <property type="match status" value="1"/>
</dbReference>
<gene>
    <name evidence="6" type="primary">proC</name>
    <name evidence="11" type="ordered locus">OB0013</name>
</gene>
<keyword evidence="4 6" id="KW-0560">Oxidoreductase</keyword>
<name>Q8EU76_OCEIH</name>
<proteinExistence type="inferred from homology"/>
<dbReference type="Proteomes" id="UP000000822">
    <property type="component" value="Chromosome"/>
</dbReference>
<comment type="catalytic activity">
    <reaction evidence="6">
        <text>L-proline + NADP(+) = (S)-1-pyrroline-5-carboxylate + NADPH + 2 H(+)</text>
        <dbReference type="Rhea" id="RHEA:14109"/>
        <dbReference type="ChEBI" id="CHEBI:15378"/>
        <dbReference type="ChEBI" id="CHEBI:17388"/>
        <dbReference type="ChEBI" id="CHEBI:57783"/>
        <dbReference type="ChEBI" id="CHEBI:58349"/>
        <dbReference type="ChEBI" id="CHEBI:60039"/>
        <dbReference type="EC" id="1.5.1.2"/>
    </reaction>
</comment>
<evidence type="ECO:0000256" key="5">
    <source>
        <dbReference type="ARBA" id="ARBA00058118"/>
    </source>
</evidence>
<evidence type="ECO:0000256" key="2">
    <source>
        <dbReference type="ARBA" id="ARBA00022650"/>
    </source>
</evidence>
<dbReference type="EMBL" id="BA000028">
    <property type="protein sequence ID" value="BAC11969.1"/>
    <property type="molecule type" value="Genomic_DNA"/>
</dbReference>
<dbReference type="HAMAP" id="MF_01925">
    <property type="entry name" value="P5C_reductase"/>
    <property type="match status" value="1"/>
</dbReference>
<dbReference type="InterPro" id="IPR000304">
    <property type="entry name" value="Pyrroline-COOH_reductase"/>
</dbReference>
<dbReference type="InterPro" id="IPR036291">
    <property type="entry name" value="NAD(P)-bd_dom_sf"/>
</dbReference>
<dbReference type="Gene3D" id="3.40.50.720">
    <property type="entry name" value="NAD(P)-binding Rossmann-like Domain"/>
    <property type="match status" value="1"/>
</dbReference>
<dbReference type="SUPFAM" id="SSF48179">
    <property type="entry name" value="6-phosphogluconate dehydrogenase C-terminal domain-like"/>
    <property type="match status" value="1"/>
</dbReference>
<dbReference type="InterPro" id="IPR029036">
    <property type="entry name" value="P5CR_dimer"/>
</dbReference>
<reference evidence="11 12" key="1">
    <citation type="journal article" date="2001" name="FEMS Microbiol. Lett.">
        <title>Oceanobacillus iheyensis gen. nov., sp. nov., a deep-sea extremely halotolerant and alkaliphilic species isolated from a depth of 1050 m on the Iheya Ridge.</title>
        <authorList>
            <person name="Lu J."/>
            <person name="Nogi Y."/>
            <person name="Takami H."/>
        </authorList>
    </citation>
    <scope>NUCLEOTIDE SEQUENCE [LARGE SCALE GENOMIC DNA]</scope>
    <source>
        <strain evidence="12">DSM 14371 / CIP 107618 / JCM 11309 / KCTC 3954 / HTE831</strain>
    </source>
</reference>
<dbReference type="GO" id="GO:0004735">
    <property type="term" value="F:pyrroline-5-carboxylate reductase activity"/>
    <property type="evidence" value="ECO:0007669"/>
    <property type="project" value="UniProtKB-UniRule"/>
</dbReference>
<dbReference type="HOGENOM" id="CLU_042344_0_0_9"/>
<dbReference type="AlphaFoldDB" id="Q8EU76"/>
<keyword evidence="6" id="KW-0963">Cytoplasm</keyword>
<dbReference type="EC" id="1.5.1.2" evidence="6 7"/>
<sequence>MNQTIAFMGAGSLAEAIISGITKAQIVPNENILVTNKSDINRLKRIEEGYDIQGNTNKQEVIKQADIIILAMKPKDAATSLSFMKEYIRPDQMVISVIAGLTTERMEAILEKEIPVIRTMPNTSALIGYSATAIAKGSYVTDEQLAVAEQLFQTVGMTTIIKEKDMHTVTAIAGSGPAFFYYMVEAMEQAAVEAGLDAEMASQLIAQTVIGAGKMLELSGDPITLRKNITSPGGTTEAGVQQLMSEDFASIVQSCVQRARERSMELAAKS</sequence>
<dbReference type="Gene3D" id="1.10.3730.10">
    <property type="entry name" value="ProC C-terminal domain-like"/>
    <property type="match status" value="1"/>
</dbReference>
<dbReference type="RefSeq" id="WP_011064415.1">
    <property type="nucleotide sequence ID" value="NC_004193.1"/>
</dbReference>
<evidence type="ECO:0000256" key="8">
    <source>
        <dbReference type="PIRSR" id="PIRSR000193-1"/>
    </source>
</evidence>
<evidence type="ECO:0000256" key="4">
    <source>
        <dbReference type="ARBA" id="ARBA00023002"/>
    </source>
</evidence>
<dbReference type="FunFam" id="1.10.3730.10:FF:000001">
    <property type="entry name" value="Pyrroline-5-carboxylate reductase"/>
    <property type="match status" value="1"/>
</dbReference>
<keyword evidence="12" id="KW-1185">Reference proteome</keyword>
<organism evidence="11 12">
    <name type="scientific">Oceanobacillus iheyensis (strain DSM 14371 / CIP 107618 / JCM 11309 / KCTC 3954 / HTE831)</name>
    <dbReference type="NCBI Taxonomy" id="221109"/>
    <lineage>
        <taxon>Bacteria</taxon>
        <taxon>Bacillati</taxon>
        <taxon>Bacillota</taxon>
        <taxon>Bacilli</taxon>
        <taxon>Bacillales</taxon>
        <taxon>Bacillaceae</taxon>
        <taxon>Oceanobacillus</taxon>
    </lineage>
</organism>
<comment type="function">
    <text evidence="5 6">Catalyzes the reduction of 1-pyrroline-5-carboxylate (PCA) to L-proline.</text>
</comment>
<feature type="domain" description="Pyrroline-5-carboxylate reductase catalytic N-terminal" evidence="9">
    <location>
        <begin position="4"/>
        <end position="100"/>
    </location>
</feature>
<evidence type="ECO:0000256" key="7">
    <source>
        <dbReference type="NCBIfam" id="TIGR00112"/>
    </source>
</evidence>
<comment type="catalytic activity">
    <reaction evidence="6">
        <text>L-proline + NAD(+) = (S)-1-pyrroline-5-carboxylate + NADH + 2 H(+)</text>
        <dbReference type="Rhea" id="RHEA:14105"/>
        <dbReference type="ChEBI" id="CHEBI:15378"/>
        <dbReference type="ChEBI" id="CHEBI:17388"/>
        <dbReference type="ChEBI" id="CHEBI:57540"/>
        <dbReference type="ChEBI" id="CHEBI:57945"/>
        <dbReference type="ChEBI" id="CHEBI:60039"/>
        <dbReference type="EC" id="1.5.1.2"/>
    </reaction>
</comment>
<reference evidence="11 12" key="2">
    <citation type="journal article" date="2002" name="Nucleic Acids Res.">
        <title>Genome sequence of Oceanobacillus iheyensis isolated from the Iheya Ridge and its unexpected adaptive capabilities to extreme environments.</title>
        <authorList>
            <person name="Takami H."/>
            <person name="Takaki Y."/>
            <person name="Uchiyama I."/>
        </authorList>
    </citation>
    <scope>NUCLEOTIDE SEQUENCE [LARGE SCALE GENOMIC DNA]</scope>
    <source>
        <strain evidence="12">DSM 14371 / CIP 107618 / JCM 11309 / KCTC 3954 / HTE831</strain>
    </source>
</reference>
<comment type="subcellular location">
    <subcellularLocation>
        <location evidence="6">Cytoplasm</location>
    </subcellularLocation>
</comment>
<dbReference type="Pfam" id="PF14748">
    <property type="entry name" value="P5CR_dimer"/>
    <property type="match status" value="1"/>
</dbReference>
<dbReference type="STRING" id="221109.gene:10732174"/>
<evidence type="ECO:0000256" key="6">
    <source>
        <dbReference type="HAMAP-Rule" id="MF_01925"/>
    </source>
</evidence>
<dbReference type="UniPathway" id="UPA00098">
    <property type="reaction ID" value="UER00361"/>
</dbReference>
<dbReference type="PANTHER" id="PTHR11645:SF49">
    <property type="entry name" value="PYRROLINE-5-CARBOXYLATE REDUCTASE 1"/>
    <property type="match status" value="1"/>
</dbReference>
<dbReference type="eggNOG" id="COG0345">
    <property type="taxonomic scope" value="Bacteria"/>
</dbReference>
<protein>
    <recommendedName>
        <fullName evidence="6 7">Pyrroline-5-carboxylate reductase</fullName>
        <shortName evidence="6">P5C reductase</shortName>
        <shortName evidence="6">P5CR</shortName>
        <ecNumber evidence="6 7">1.5.1.2</ecNumber>
    </recommendedName>
    <alternativeName>
        <fullName evidence="6">PCA reductase</fullName>
    </alternativeName>
</protein>
<dbReference type="PIRSF" id="PIRSF000193">
    <property type="entry name" value="Pyrrol-5-carb_rd"/>
    <property type="match status" value="1"/>
</dbReference>
<feature type="domain" description="Pyrroline-5-carboxylate reductase dimerisation" evidence="10">
    <location>
        <begin position="163"/>
        <end position="266"/>
    </location>
</feature>
<evidence type="ECO:0000259" key="9">
    <source>
        <dbReference type="Pfam" id="PF03807"/>
    </source>
</evidence>
<evidence type="ECO:0000313" key="11">
    <source>
        <dbReference type="EMBL" id="BAC11969.1"/>
    </source>
</evidence>
<evidence type="ECO:0000256" key="1">
    <source>
        <dbReference type="ARBA" id="ARBA00005525"/>
    </source>
</evidence>
<dbReference type="PANTHER" id="PTHR11645">
    <property type="entry name" value="PYRROLINE-5-CARBOXYLATE REDUCTASE"/>
    <property type="match status" value="1"/>
</dbReference>
<evidence type="ECO:0000259" key="10">
    <source>
        <dbReference type="Pfam" id="PF14748"/>
    </source>
</evidence>
<dbReference type="NCBIfam" id="TIGR00112">
    <property type="entry name" value="proC"/>
    <property type="match status" value="1"/>
</dbReference>